<dbReference type="PATRIC" id="fig|1215343.11.peg.571"/>
<evidence type="ECO:0000256" key="10">
    <source>
        <dbReference type="ARBA" id="ARBA00023136"/>
    </source>
</evidence>
<feature type="transmembrane region" description="Helical" evidence="11">
    <location>
        <begin position="148"/>
        <end position="169"/>
    </location>
</feature>
<evidence type="ECO:0000256" key="6">
    <source>
        <dbReference type="ARBA" id="ARBA00022519"/>
    </source>
</evidence>
<keyword evidence="13" id="KW-1185">Reference proteome</keyword>
<accession>L0EV87</accession>
<feature type="transmembrane region" description="Helical" evidence="11">
    <location>
        <begin position="311"/>
        <end position="333"/>
    </location>
</feature>
<dbReference type="eggNOG" id="COG0738">
    <property type="taxonomic scope" value="Bacteria"/>
</dbReference>
<dbReference type="KEGG" id="lcc:B488_05610"/>
<comment type="function">
    <text evidence="1">Intake of glucose and galactose.</text>
</comment>
<evidence type="ECO:0000256" key="9">
    <source>
        <dbReference type="ARBA" id="ARBA00022989"/>
    </source>
</evidence>
<feature type="transmembrane region" description="Helical" evidence="11">
    <location>
        <begin position="55"/>
        <end position="76"/>
    </location>
</feature>
<comment type="similarity">
    <text evidence="3">Belongs to the major facilitator superfamily. FHS transporter (TC 2.A.1.7) family.</text>
</comment>
<dbReference type="GO" id="GO:0005886">
    <property type="term" value="C:plasma membrane"/>
    <property type="evidence" value="ECO:0007669"/>
    <property type="project" value="UniProtKB-SubCell"/>
</dbReference>
<feature type="transmembrane region" description="Helical" evidence="11">
    <location>
        <begin position="199"/>
        <end position="216"/>
    </location>
</feature>
<keyword evidence="6" id="KW-0997">Cell inner membrane</keyword>
<keyword evidence="8 11" id="KW-0812">Transmembrane</keyword>
<keyword evidence="10 11" id="KW-0472">Membrane</keyword>
<dbReference type="InterPro" id="IPR036259">
    <property type="entry name" value="MFS_trans_sf"/>
</dbReference>
<keyword evidence="4" id="KW-0813">Transport</keyword>
<dbReference type="EMBL" id="CP003789">
    <property type="protein sequence ID" value="AGA64553.1"/>
    <property type="molecule type" value="Genomic_DNA"/>
</dbReference>
<dbReference type="InterPro" id="IPR005964">
    <property type="entry name" value="Glc/Gal_transptr_bac"/>
</dbReference>
<evidence type="ECO:0000256" key="2">
    <source>
        <dbReference type="ARBA" id="ARBA00004429"/>
    </source>
</evidence>
<keyword evidence="9 11" id="KW-1133">Transmembrane helix</keyword>
<dbReference type="CDD" id="cd17394">
    <property type="entry name" value="MFS_FucP_like"/>
    <property type="match status" value="1"/>
</dbReference>
<dbReference type="SUPFAM" id="SSF103473">
    <property type="entry name" value="MFS general substrate transporter"/>
    <property type="match status" value="1"/>
</dbReference>
<organism evidence="12 13">
    <name type="scientific">Liberibacter crescens (strain BT-1)</name>
    <dbReference type="NCBI Taxonomy" id="1215343"/>
    <lineage>
        <taxon>Bacteria</taxon>
        <taxon>Pseudomonadati</taxon>
        <taxon>Pseudomonadota</taxon>
        <taxon>Alphaproteobacteria</taxon>
        <taxon>Hyphomicrobiales</taxon>
        <taxon>Rhizobiaceae</taxon>
        <taxon>Liberibacter</taxon>
    </lineage>
</organism>
<reference evidence="12 13" key="1">
    <citation type="journal article" date="2012" name="Stand. Genomic Sci.">
        <title>Complete genome sequence of Liberibacter crescens BT-1.</title>
        <authorList>
            <person name="Leonard M.T."/>
            <person name="Fagen J.R."/>
            <person name="Davis-Richardson A.G."/>
            <person name="Davis M.J."/>
            <person name="Triplett E.W."/>
        </authorList>
    </citation>
    <scope>NUCLEOTIDE SEQUENCE [LARGE SCALE GENOMIC DNA]</scope>
    <source>
        <strain evidence="12 13">BT-1</strain>
    </source>
</reference>
<evidence type="ECO:0000256" key="1">
    <source>
        <dbReference type="ARBA" id="ARBA00003321"/>
    </source>
</evidence>
<dbReference type="PANTHER" id="PTHR43702:SF3">
    <property type="entry name" value="PROTEIN TSGA"/>
    <property type="match status" value="1"/>
</dbReference>
<comment type="subcellular location">
    <subcellularLocation>
        <location evidence="2">Cell inner membrane</location>
        <topology evidence="2">Multi-pass membrane protein</topology>
    </subcellularLocation>
</comment>
<evidence type="ECO:0000256" key="11">
    <source>
        <dbReference type="SAM" id="Phobius"/>
    </source>
</evidence>
<evidence type="ECO:0000313" key="13">
    <source>
        <dbReference type="Proteomes" id="UP000010799"/>
    </source>
</evidence>
<dbReference type="RefSeq" id="WP_015272980.1">
    <property type="nucleotide sequence ID" value="NC_019907.1"/>
</dbReference>
<keyword evidence="5" id="KW-1003">Cell membrane</keyword>
<protein>
    <submittedName>
        <fullName evidence="12">Fucose/glucose/galactose-like permease</fullName>
    </submittedName>
</protein>
<dbReference type="Gene3D" id="1.20.1250.20">
    <property type="entry name" value="MFS general substrate transporter like domains"/>
    <property type="match status" value="2"/>
</dbReference>
<keyword evidence="7" id="KW-0762">Sugar transport</keyword>
<dbReference type="InterPro" id="IPR050375">
    <property type="entry name" value="MFS_TsgA-like"/>
</dbReference>
<dbReference type="NCBIfam" id="TIGR01272">
    <property type="entry name" value="gluP"/>
    <property type="match status" value="1"/>
</dbReference>
<feature type="transmembrane region" description="Helical" evidence="11">
    <location>
        <begin position="108"/>
        <end position="128"/>
    </location>
</feature>
<feature type="transmembrane region" description="Helical" evidence="11">
    <location>
        <begin position="285"/>
        <end position="304"/>
    </location>
</feature>
<dbReference type="HOGENOM" id="CLU_028452_2_2_5"/>
<name>L0EV87_LIBCB</name>
<proteinExistence type="inferred from homology"/>
<evidence type="ECO:0000313" key="12">
    <source>
        <dbReference type="EMBL" id="AGA64553.1"/>
    </source>
</evidence>
<feature type="transmembrane region" description="Helical" evidence="11">
    <location>
        <begin position="339"/>
        <end position="358"/>
    </location>
</feature>
<dbReference type="GO" id="GO:0005354">
    <property type="term" value="F:galactose transmembrane transporter activity"/>
    <property type="evidence" value="ECO:0007669"/>
    <property type="project" value="InterPro"/>
</dbReference>
<evidence type="ECO:0000256" key="4">
    <source>
        <dbReference type="ARBA" id="ARBA00022448"/>
    </source>
</evidence>
<dbReference type="PANTHER" id="PTHR43702">
    <property type="entry name" value="L-FUCOSE-PROTON SYMPORTER"/>
    <property type="match status" value="1"/>
</dbReference>
<sequence length="422" mass="46038">MINTMGSRKSDDSNKMHLKVYVFILFFVFGGITSLNDILIPKLKELFSLSYSKAMLIQSAFFASYFFISVPCGLLVRKYGYMRSACVGLSIMAVGCLCFILASKSVSFFLFLFALCILASGITMVQVVSNPLISLLGDPLTTASRLTFAQAFNSLGTTIAPYIGAIIILNNLSNVDVSSMSAEDLYQYRIYETSIISDTYFIIATVLLGISLLIWFQRNSLSEKNLEAVSFIKSLELLKNFRFLFGSLCIFLYVGAEVSVGSMMVNYLMREDTLSLNGVSAGKHAAMYWGSAMIGRFIGSWFLTHHSAGKILAFTGSMASLLLLISASSYGWISGWSLIAIGLFNSIMFPTIFSLANFGLGSRAPEGSGLICMAIVGGAIVPLITGYVADISNLKVALLVPVFCYLNIALYGWLSKQIFAKT</sequence>
<feature type="transmembrane region" description="Helical" evidence="11">
    <location>
        <begin position="243"/>
        <end position="265"/>
    </location>
</feature>
<dbReference type="Proteomes" id="UP000010799">
    <property type="component" value="Chromosome"/>
</dbReference>
<dbReference type="AlphaFoldDB" id="L0EV87"/>
<feature type="transmembrane region" description="Helical" evidence="11">
    <location>
        <begin position="85"/>
        <end position="102"/>
    </location>
</feature>
<dbReference type="Pfam" id="PF07690">
    <property type="entry name" value="MFS_1"/>
    <property type="match status" value="1"/>
</dbReference>
<gene>
    <name evidence="12" type="ordered locus">B488_05610</name>
</gene>
<evidence type="ECO:0000256" key="8">
    <source>
        <dbReference type="ARBA" id="ARBA00022692"/>
    </source>
</evidence>
<feature type="transmembrane region" description="Helical" evidence="11">
    <location>
        <begin position="370"/>
        <end position="389"/>
    </location>
</feature>
<dbReference type="InterPro" id="IPR011701">
    <property type="entry name" value="MFS"/>
</dbReference>
<dbReference type="GO" id="GO:0055056">
    <property type="term" value="F:D-glucose transmembrane transporter activity"/>
    <property type="evidence" value="ECO:0007669"/>
    <property type="project" value="InterPro"/>
</dbReference>
<evidence type="ECO:0000256" key="3">
    <source>
        <dbReference type="ARBA" id="ARBA00009120"/>
    </source>
</evidence>
<evidence type="ECO:0000256" key="7">
    <source>
        <dbReference type="ARBA" id="ARBA00022597"/>
    </source>
</evidence>
<feature type="transmembrane region" description="Helical" evidence="11">
    <location>
        <begin position="395"/>
        <end position="414"/>
    </location>
</feature>
<feature type="transmembrane region" description="Helical" evidence="11">
    <location>
        <begin position="20"/>
        <end position="40"/>
    </location>
</feature>
<evidence type="ECO:0000256" key="5">
    <source>
        <dbReference type="ARBA" id="ARBA00022475"/>
    </source>
</evidence>
<dbReference type="GO" id="GO:1904659">
    <property type="term" value="P:D-glucose transmembrane transport"/>
    <property type="evidence" value="ECO:0007669"/>
    <property type="project" value="InterPro"/>
</dbReference>